<dbReference type="InterPro" id="IPR027417">
    <property type="entry name" value="P-loop_NTPase"/>
</dbReference>
<organism evidence="6 7">
    <name type="scientific">Slackia faecicanis</name>
    <dbReference type="NCBI Taxonomy" id="255723"/>
    <lineage>
        <taxon>Bacteria</taxon>
        <taxon>Bacillati</taxon>
        <taxon>Actinomycetota</taxon>
        <taxon>Coriobacteriia</taxon>
        <taxon>Eggerthellales</taxon>
        <taxon>Eggerthellaceae</taxon>
        <taxon>Slackia</taxon>
    </lineage>
</organism>
<evidence type="ECO:0000313" key="7">
    <source>
        <dbReference type="Proteomes" id="UP000267368"/>
    </source>
</evidence>
<proteinExistence type="predicted"/>
<keyword evidence="6" id="KW-0808">Transferase</keyword>
<dbReference type="RefSeq" id="WP_123197273.1">
    <property type="nucleotide sequence ID" value="NZ_QICB01000001.1"/>
</dbReference>
<name>A0A3N0AI20_9ACTN</name>
<evidence type="ECO:0000256" key="2">
    <source>
        <dbReference type="PROSITE-ProRule" id="PRU00325"/>
    </source>
</evidence>
<dbReference type="AlphaFoldDB" id="A0A3N0AI20"/>
<dbReference type="InterPro" id="IPR049730">
    <property type="entry name" value="SNF2/RAD54-like_C"/>
</dbReference>
<dbReference type="Pfam" id="PF04434">
    <property type="entry name" value="SWIM"/>
    <property type="match status" value="1"/>
</dbReference>
<dbReference type="GO" id="GO:0004674">
    <property type="term" value="F:protein serine/threonine kinase activity"/>
    <property type="evidence" value="ECO:0007669"/>
    <property type="project" value="UniProtKB-KW"/>
</dbReference>
<keyword evidence="7" id="KW-1185">Reference proteome</keyword>
<dbReference type="Pfam" id="PF00271">
    <property type="entry name" value="Helicase_C"/>
    <property type="match status" value="1"/>
</dbReference>
<evidence type="ECO:0000259" key="4">
    <source>
        <dbReference type="PROSITE" id="PS51192"/>
    </source>
</evidence>
<dbReference type="GO" id="GO:0008270">
    <property type="term" value="F:zinc ion binding"/>
    <property type="evidence" value="ECO:0007669"/>
    <property type="project" value="UniProtKB-KW"/>
</dbReference>
<dbReference type="InterPro" id="IPR013663">
    <property type="entry name" value="Helicase_SWF/SNF/SWI_bac"/>
</dbReference>
<dbReference type="Proteomes" id="UP000267368">
    <property type="component" value="Unassembled WGS sequence"/>
</dbReference>
<keyword evidence="6" id="KW-0418">Kinase</keyword>
<gene>
    <name evidence="6" type="ORF">DMP07_00860</name>
</gene>
<dbReference type="SUPFAM" id="SSF52540">
    <property type="entry name" value="P-loop containing nucleoside triphosphate hydrolases"/>
    <property type="match status" value="2"/>
</dbReference>
<keyword evidence="6" id="KW-0723">Serine/threonine-protein kinase</keyword>
<dbReference type="CDD" id="cd18012">
    <property type="entry name" value="DEXQc_arch_SWI2_SNF2"/>
    <property type="match status" value="1"/>
</dbReference>
<feature type="domain" description="SWIM-type" evidence="3">
    <location>
        <begin position="57"/>
        <end position="98"/>
    </location>
</feature>
<dbReference type="InterPro" id="IPR000330">
    <property type="entry name" value="SNF2_N"/>
</dbReference>
<feature type="domain" description="Helicase C-terminal" evidence="5">
    <location>
        <begin position="923"/>
        <end position="1082"/>
    </location>
</feature>
<sequence>MISEQELACHCAPKTLQRARQIASSEQNILTKKCRYDRSGTHLSAFVASSHGWNDCYRSSISFDEDADRVIDYACTCPAYLQYDGPCKHSLALALSYNRRPAGFMGYKAHRKPETTACLADLIRRADAAEKAVEVSGIDIEPTFVYGYRSWAVQFKVVGPDGAYVMKDVGAFVDDVQRGAWRSYGKKLAFTHALDAFTAHGRAMAELIDRAVCARRRAATGIRGSEASGRVLDLNEFELIDFLDACQDASFLVEGADYGVRSRTVAHVECCDPRIEVNMTWEDGGISIASPCEAVAISHGGRLYLWQDETFYRCSEKLAGCAAFLHMLHSADSDELFVSEDDLALFCSAILPRIERSLQVSAPEKLDAWRPVEGTLEFYFDKIDAAVTCEAVVKYGASRRALTMEGPRWEGDDAQARPLPDEKLERAAYALMHAYFDDAAPRKASADDRARCHFLSLERPQSVADLLFSGMARFAEQGSVYTTDAFDRLVSDKKPRISVGISLAGDLIDLDVHATDLDRDELAALLGSYRARKRYHRLKSGAFLDMADFELAQLDKLARDLDLTPAALTAGTVELPAYRAVYLDETLDDARRDAAFETYVQKLRGAKTVERAVPETLANTLRPYQREGFSWMNSLADLGFGGILADEMGLGKSLQLISFLLARRDEARAIGPSLVVCPASLVYNWTAEFERFAPELNVRAVAGTKQERIAARAEDAVDVFVTSYDLARIDVKDYAARDFYCCALDEAQYIKNHGTLTARAVKRVRAKLRFALTGTPMENRLSEIWSIFDFLMPGLLGSYMRFRERFELDIIGGNDDAAARLQALVGPFMLRRLKADVLDDLPDKIESAVHVPMTRKQEKLYLAYEQQLRESLAAQRALRKSKDGEAKGPGVEVLAELTRLRQICCDPRLAMQDYPEPGAKIAAIVDLLESAENDGQKTLVFSQFTSFLTLIADELDKLGMPYYTITGATPKKERIDLVDAFNADDTPVFLVSLKAGGTGLNLTGASVVIHADPWWNAAAQAQATDRAHRIGQTRCVNVHQVIAKGTIEERIVALQQAKSDLADKVIGANAASSLKLTGDELLELLQG</sequence>
<dbReference type="PROSITE" id="PS51194">
    <property type="entry name" value="HELICASE_CTER"/>
    <property type="match status" value="1"/>
</dbReference>
<keyword evidence="1" id="KW-0378">Hydrolase</keyword>
<dbReference type="GO" id="GO:0016787">
    <property type="term" value="F:hydrolase activity"/>
    <property type="evidence" value="ECO:0007669"/>
    <property type="project" value="UniProtKB-KW"/>
</dbReference>
<comment type="caution">
    <text evidence="6">The sequence shown here is derived from an EMBL/GenBank/DDBJ whole genome shotgun (WGS) entry which is preliminary data.</text>
</comment>
<evidence type="ECO:0000259" key="5">
    <source>
        <dbReference type="PROSITE" id="PS51194"/>
    </source>
</evidence>
<dbReference type="SMART" id="SM00490">
    <property type="entry name" value="HELICc"/>
    <property type="match status" value="1"/>
</dbReference>
<dbReference type="Gene3D" id="3.40.50.10810">
    <property type="entry name" value="Tandem AAA-ATPase domain"/>
    <property type="match status" value="1"/>
</dbReference>
<evidence type="ECO:0000259" key="3">
    <source>
        <dbReference type="PROSITE" id="PS50966"/>
    </source>
</evidence>
<dbReference type="PROSITE" id="PS51192">
    <property type="entry name" value="HELICASE_ATP_BIND_1"/>
    <property type="match status" value="1"/>
</dbReference>
<dbReference type="InterPro" id="IPR038718">
    <property type="entry name" value="SNF2-like_sf"/>
</dbReference>
<dbReference type="OrthoDB" id="9760715at2"/>
<reference evidence="7" key="1">
    <citation type="submission" date="2018-05" db="EMBL/GenBank/DDBJ databases">
        <title>Genome Sequencing of selected type strains of the family Eggerthellaceae.</title>
        <authorList>
            <person name="Danylec N."/>
            <person name="Stoll D.A."/>
            <person name="Doetsch A."/>
            <person name="Huch M."/>
        </authorList>
    </citation>
    <scope>NUCLEOTIDE SEQUENCE [LARGE SCALE GENOMIC DNA]</scope>
    <source>
        <strain evidence="7">DSM 17537</strain>
    </source>
</reference>
<dbReference type="Pfam" id="PF08455">
    <property type="entry name" value="SNF2_assoc"/>
    <property type="match status" value="1"/>
</dbReference>
<accession>A0A3N0AI20</accession>
<feature type="domain" description="Helicase ATP-binding" evidence="4">
    <location>
        <begin position="633"/>
        <end position="794"/>
    </location>
</feature>
<dbReference type="InterPro" id="IPR007527">
    <property type="entry name" value="Znf_SWIM"/>
</dbReference>
<dbReference type="PROSITE" id="PS50966">
    <property type="entry name" value="ZF_SWIM"/>
    <property type="match status" value="1"/>
</dbReference>
<evidence type="ECO:0000313" key="6">
    <source>
        <dbReference type="EMBL" id="RNL21431.1"/>
    </source>
</evidence>
<dbReference type="CDD" id="cd18793">
    <property type="entry name" value="SF2_C_SNF"/>
    <property type="match status" value="1"/>
</dbReference>
<evidence type="ECO:0000256" key="1">
    <source>
        <dbReference type="ARBA" id="ARBA00022801"/>
    </source>
</evidence>
<dbReference type="InterPro" id="IPR014001">
    <property type="entry name" value="Helicase_ATP-bd"/>
</dbReference>
<keyword evidence="2" id="KW-0479">Metal-binding</keyword>
<dbReference type="SMART" id="SM00487">
    <property type="entry name" value="DEXDc"/>
    <property type="match status" value="1"/>
</dbReference>
<dbReference type="GO" id="GO:0005524">
    <property type="term" value="F:ATP binding"/>
    <property type="evidence" value="ECO:0007669"/>
    <property type="project" value="InterPro"/>
</dbReference>
<keyword evidence="2" id="KW-0863">Zinc-finger</keyword>
<dbReference type="Gene3D" id="3.40.50.300">
    <property type="entry name" value="P-loop containing nucleotide triphosphate hydrolases"/>
    <property type="match status" value="1"/>
</dbReference>
<dbReference type="InterPro" id="IPR001650">
    <property type="entry name" value="Helicase_C-like"/>
</dbReference>
<protein>
    <submittedName>
        <fullName evidence="6">Serine/threonine protein kinase</fullName>
    </submittedName>
</protein>
<dbReference type="Pfam" id="PF00176">
    <property type="entry name" value="SNF2-rel_dom"/>
    <property type="match status" value="1"/>
</dbReference>
<keyword evidence="2" id="KW-0862">Zinc</keyword>
<dbReference type="PANTHER" id="PTHR10799">
    <property type="entry name" value="SNF2/RAD54 HELICASE FAMILY"/>
    <property type="match status" value="1"/>
</dbReference>
<dbReference type="EMBL" id="QICB01000001">
    <property type="protein sequence ID" value="RNL21431.1"/>
    <property type="molecule type" value="Genomic_DNA"/>
</dbReference>